<evidence type="ECO:0000313" key="2">
    <source>
        <dbReference type="Proteomes" id="UP000054279"/>
    </source>
</evidence>
<keyword evidence="2" id="KW-1185">Reference proteome</keyword>
<dbReference type="EMBL" id="KN837184">
    <property type="protein sequence ID" value="KIJ35893.1"/>
    <property type="molecule type" value="Genomic_DNA"/>
</dbReference>
<gene>
    <name evidence="1" type="ORF">M422DRAFT_261849</name>
</gene>
<name>A0A0C9TZU7_SPHS4</name>
<sequence length="128" mass="14454">MASHLHDNHFGTYATVTAIKLEPPGKLKLSQTLEIRVNKQKGGSPKVNTSKWKQNVLKTTPGAYDAHGVPEFTHLCPLHHGAEWSNEGWLTALPLPGSSQRRLLLWVPPRNRPLAGEQYDYYERPHQN</sequence>
<proteinExistence type="predicted"/>
<dbReference type="Proteomes" id="UP000054279">
    <property type="component" value="Unassembled WGS sequence"/>
</dbReference>
<protein>
    <submittedName>
        <fullName evidence="1">Uncharacterized protein</fullName>
    </submittedName>
</protein>
<accession>A0A0C9TZU7</accession>
<evidence type="ECO:0000313" key="1">
    <source>
        <dbReference type="EMBL" id="KIJ35893.1"/>
    </source>
</evidence>
<organism evidence="1 2">
    <name type="scientific">Sphaerobolus stellatus (strain SS14)</name>
    <dbReference type="NCBI Taxonomy" id="990650"/>
    <lineage>
        <taxon>Eukaryota</taxon>
        <taxon>Fungi</taxon>
        <taxon>Dikarya</taxon>
        <taxon>Basidiomycota</taxon>
        <taxon>Agaricomycotina</taxon>
        <taxon>Agaricomycetes</taxon>
        <taxon>Phallomycetidae</taxon>
        <taxon>Geastrales</taxon>
        <taxon>Sphaerobolaceae</taxon>
        <taxon>Sphaerobolus</taxon>
    </lineage>
</organism>
<reference evidence="1 2" key="1">
    <citation type="submission" date="2014-06" db="EMBL/GenBank/DDBJ databases">
        <title>Evolutionary Origins and Diversification of the Mycorrhizal Mutualists.</title>
        <authorList>
            <consortium name="DOE Joint Genome Institute"/>
            <consortium name="Mycorrhizal Genomics Consortium"/>
            <person name="Kohler A."/>
            <person name="Kuo A."/>
            <person name="Nagy L.G."/>
            <person name="Floudas D."/>
            <person name="Copeland A."/>
            <person name="Barry K.W."/>
            <person name="Cichocki N."/>
            <person name="Veneault-Fourrey C."/>
            <person name="LaButti K."/>
            <person name="Lindquist E.A."/>
            <person name="Lipzen A."/>
            <person name="Lundell T."/>
            <person name="Morin E."/>
            <person name="Murat C."/>
            <person name="Riley R."/>
            <person name="Ohm R."/>
            <person name="Sun H."/>
            <person name="Tunlid A."/>
            <person name="Henrissat B."/>
            <person name="Grigoriev I.V."/>
            <person name="Hibbett D.S."/>
            <person name="Martin F."/>
        </authorList>
    </citation>
    <scope>NUCLEOTIDE SEQUENCE [LARGE SCALE GENOMIC DNA]</scope>
    <source>
        <strain evidence="1 2">SS14</strain>
    </source>
</reference>
<dbReference type="AlphaFoldDB" id="A0A0C9TZU7"/>
<dbReference type="HOGENOM" id="CLU_1960950_0_0_1"/>